<proteinExistence type="predicted"/>
<dbReference type="OrthoDB" id="207084at2759"/>
<evidence type="ECO:0000313" key="3">
    <source>
        <dbReference type="Proteomes" id="UP000689195"/>
    </source>
</evidence>
<dbReference type="Proteomes" id="UP000689195">
    <property type="component" value="Unassembled WGS sequence"/>
</dbReference>
<dbReference type="GO" id="GO:0043023">
    <property type="term" value="F:ribosomal large subunit binding"/>
    <property type="evidence" value="ECO:0007669"/>
    <property type="project" value="TreeGrafter"/>
</dbReference>
<dbReference type="GO" id="GO:0000049">
    <property type="term" value="F:tRNA binding"/>
    <property type="evidence" value="ECO:0007669"/>
    <property type="project" value="TreeGrafter"/>
</dbReference>
<accession>A0A8S1SRT2</accession>
<keyword evidence="3" id="KW-1185">Reference proteome</keyword>
<organism evidence="2 3">
    <name type="scientific">Paramecium pentaurelia</name>
    <dbReference type="NCBI Taxonomy" id="43138"/>
    <lineage>
        <taxon>Eukaryota</taxon>
        <taxon>Sar</taxon>
        <taxon>Alveolata</taxon>
        <taxon>Ciliophora</taxon>
        <taxon>Intramacronucleata</taxon>
        <taxon>Oligohymenophorea</taxon>
        <taxon>Peniculida</taxon>
        <taxon>Parameciidae</taxon>
        <taxon>Paramecium</taxon>
    </lineage>
</organism>
<dbReference type="InterPro" id="IPR051608">
    <property type="entry name" value="RQC_Subunit_NEMF"/>
</dbReference>
<evidence type="ECO:0000259" key="1">
    <source>
        <dbReference type="Pfam" id="PF11923"/>
    </source>
</evidence>
<dbReference type="Pfam" id="PF11923">
    <property type="entry name" value="NFACT-C"/>
    <property type="match status" value="1"/>
</dbReference>
<protein>
    <recommendedName>
        <fullName evidence="1">NFACT protein C-terminal domain-containing protein</fullName>
    </recommendedName>
</protein>
<comment type="caution">
    <text evidence="2">The sequence shown here is derived from an EMBL/GenBank/DDBJ whole genome shotgun (WGS) entry which is preliminary data.</text>
</comment>
<evidence type="ECO:0000313" key="2">
    <source>
        <dbReference type="EMBL" id="CAD8142680.1"/>
    </source>
</evidence>
<dbReference type="PANTHER" id="PTHR15239">
    <property type="entry name" value="NUCLEAR EXPORT MEDIATOR FACTOR NEMF"/>
    <property type="match status" value="1"/>
</dbReference>
<gene>
    <name evidence="2" type="ORF">PPENT_87.1.T0110283</name>
</gene>
<dbReference type="PANTHER" id="PTHR15239:SF6">
    <property type="entry name" value="RIBOSOME QUALITY CONTROL COMPLEX SUBUNIT NEMF"/>
    <property type="match status" value="1"/>
</dbReference>
<feature type="domain" description="NFACT protein C-terminal" evidence="1">
    <location>
        <begin position="2"/>
        <end position="86"/>
    </location>
</feature>
<dbReference type="AlphaFoldDB" id="A0A8S1SRT2"/>
<dbReference type="EMBL" id="CAJJDO010000011">
    <property type="protein sequence ID" value="CAD8142680.1"/>
    <property type="molecule type" value="Genomic_DNA"/>
</dbReference>
<dbReference type="GO" id="GO:1990116">
    <property type="term" value="P:ribosome-associated ubiquitin-dependent protein catabolic process"/>
    <property type="evidence" value="ECO:0007669"/>
    <property type="project" value="TreeGrafter"/>
</dbReference>
<name>A0A8S1SRT2_9CILI</name>
<dbReference type="GO" id="GO:1990112">
    <property type="term" value="C:RQC complex"/>
    <property type="evidence" value="ECO:0007669"/>
    <property type="project" value="TreeGrafter"/>
</dbReference>
<dbReference type="GO" id="GO:0072344">
    <property type="term" value="P:rescue of stalled ribosome"/>
    <property type="evidence" value="ECO:0007669"/>
    <property type="project" value="TreeGrafter"/>
</dbReference>
<dbReference type="InterPro" id="IPR021846">
    <property type="entry name" value="NFACT-C"/>
</dbReference>
<sequence>MQKLVSYLYADDKYLSLIPMVAPYSVIGTYKFKIKIAPGSLKKGKAGKEILNFFQVNKDITNQERQLLKMITDEEIVQTMLPGVKLTGVGMLQMKQKEKQLKKQQPKKNK</sequence>
<reference evidence="2" key="1">
    <citation type="submission" date="2021-01" db="EMBL/GenBank/DDBJ databases">
        <authorList>
            <consortium name="Genoscope - CEA"/>
            <person name="William W."/>
        </authorList>
    </citation>
    <scope>NUCLEOTIDE SEQUENCE</scope>
</reference>